<name>A0A2P6V4J4_9CHLO</name>
<proteinExistence type="predicted"/>
<dbReference type="Proteomes" id="UP000239649">
    <property type="component" value="Unassembled WGS sequence"/>
</dbReference>
<feature type="compositionally biased region" description="Low complexity" evidence="1">
    <location>
        <begin position="164"/>
        <end position="176"/>
    </location>
</feature>
<dbReference type="AlphaFoldDB" id="A0A2P6V4J4"/>
<comment type="caution">
    <text evidence="2">The sequence shown here is derived from an EMBL/GenBank/DDBJ whole genome shotgun (WGS) entry which is preliminary data.</text>
</comment>
<organism evidence="2 3">
    <name type="scientific">Micractinium conductrix</name>
    <dbReference type="NCBI Taxonomy" id="554055"/>
    <lineage>
        <taxon>Eukaryota</taxon>
        <taxon>Viridiplantae</taxon>
        <taxon>Chlorophyta</taxon>
        <taxon>core chlorophytes</taxon>
        <taxon>Trebouxiophyceae</taxon>
        <taxon>Chlorellales</taxon>
        <taxon>Chlorellaceae</taxon>
        <taxon>Chlorella clade</taxon>
        <taxon>Micractinium</taxon>
    </lineage>
</organism>
<reference evidence="2 3" key="1">
    <citation type="journal article" date="2018" name="Plant J.">
        <title>Genome sequences of Chlorella sorokiniana UTEX 1602 and Micractinium conductrix SAG 241.80: implications to maltose excretion by a green alga.</title>
        <authorList>
            <person name="Arriola M.B."/>
            <person name="Velmurugan N."/>
            <person name="Zhang Y."/>
            <person name="Plunkett M.H."/>
            <person name="Hondzo H."/>
            <person name="Barney B.M."/>
        </authorList>
    </citation>
    <scope>NUCLEOTIDE SEQUENCE [LARGE SCALE GENOMIC DNA]</scope>
    <source>
        <strain evidence="2 3">SAG 241.80</strain>
    </source>
</reference>
<gene>
    <name evidence="2" type="ORF">C2E20_7498</name>
</gene>
<accession>A0A2P6V4J4</accession>
<evidence type="ECO:0000313" key="2">
    <source>
        <dbReference type="EMBL" id="PSC68989.1"/>
    </source>
</evidence>
<evidence type="ECO:0008006" key="4">
    <source>
        <dbReference type="Google" id="ProtNLM"/>
    </source>
</evidence>
<evidence type="ECO:0000313" key="3">
    <source>
        <dbReference type="Proteomes" id="UP000239649"/>
    </source>
</evidence>
<feature type="compositionally biased region" description="Basic residues" evidence="1">
    <location>
        <begin position="9"/>
        <end position="25"/>
    </location>
</feature>
<feature type="compositionally biased region" description="Low complexity" evidence="1">
    <location>
        <begin position="104"/>
        <end position="119"/>
    </location>
</feature>
<dbReference type="EMBL" id="LHPF02000031">
    <property type="protein sequence ID" value="PSC68989.1"/>
    <property type="molecule type" value="Genomic_DNA"/>
</dbReference>
<protein>
    <recommendedName>
        <fullName evidence="4">PWWP domain-containing protein</fullName>
    </recommendedName>
</protein>
<keyword evidence="3" id="KW-1185">Reference proteome</keyword>
<evidence type="ECO:0000256" key="1">
    <source>
        <dbReference type="SAM" id="MobiDB-lite"/>
    </source>
</evidence>
<feature type="compositionally biased region" description="Basic and acidic residues" evidence="1">
    <location>
        <begin position="137"/>
        <end position="151"/>
    </location>
</feature>
<feature type="region of interest" description="Disordered" evidence="1">
    <location>
        <begin position="104"/>
        <end position="230"/>
    </location>
</feature>
<sequence>MPATPATGGRRRQPAASPRQRRTRGVSHPLQGTRVLVPPAVFPKEKVARGFPGWPAAVVGAEVEERADGLHLVVEFESYSELYHFPESKVREWTVVAQAGGQADAAPAARLSTARRAAATSGHTPSRRSAAAAAKVTARDLHYSGRDEQQQHHQQQQPAALGVADTPAADEQAAAAGVSSPSARTSTRKRRPEPEAVFEQQRPRRPRQEAAEQEQQQQQPEGGEGGEVEKVAAQAEAESWLGKAGGALLQGAVTAAAACACYTLLSALYPYDTLG</sequence>
<feature type="region of interest" description="Disordered" evidence="1">
    <location>
        <begin position="1"/>
        <end position="31"/>
    </location>
</feature>